<dbReference type="Pfam" id="PF13581">
    <property type="entry name" value="HATPase_c_2"/>
    <property type="match status" value="1"/>
</dbReference>
<accession>A0ABW2SU58</accession>
<keyword evidence="1" id="KW-0418">Kinase</keyword>
<dbReference type="CDD" id="cd16936">
    <property type="entry name" value="HATPase_RsbW-like"/>
    <property type="match status" value="1"/>
</dbReference>
<evidence type="ECO:0000256" key="1">
    <source>
        <dbReference type="ARBA" id="ARBA00022527"/>
    </source>
</evidence>
<evidence type="ECO:0000256" key="2">
    <source>
        <dbReference type="SAM" id="MobiDB-lite"/>
    </source>
</evidence>
<keyword evidence="5" id="KW-1185">Reference proteome</keyword>
<dbReference type="InterPro" id="IPR036890">
    <property type="entry name" value="HATPase_C_sf"/>
</dbReference>
<organism evidence="4 5">
    <name type="scientific">Streptosporangium amethystogenes subsp. fukuiense</name>
    <dbReference type="NCBI Taxonomy" id="698418"/>
    <lineage>
        <taxon>Bacteria</taxon>
        <taxon>Bacillati</taxon>
        <taxon>Actinomycetota</taxon>
        <taxon>Actinomycetes</taxon>
        <taxon>Streptosporangiales</taxon>
        <taxon>Streptosporangiaceae</taxon>
        <taxon>Streptosporangium</taxon>
    </lineage>
</organism>
<comment type="caution">
    <text evidence="4">The sequence shown here is derived from an EMBL/GenBank/DDBJ whole genome shotgun (WGS) entry which is preliminary data.</text>
</comment>
<dbReference type="RefSeq" id="WP_343963524.1">
    <property type="nucleotide sequence ID" value="NZ_BAAAGK010000017.1"/>
</dbReference>
<sequence length="191" mass="20478">MAPSIRLHDYRVLVKTLRPGSAAHRARAVVRQVLQNAGFDGEELSDAESAVAELAANAEEHGWQPFELRVVFVDGEPSWCEVIDADRDLDGIPAILDRLRACGDEPDLSLFAERGRGLLLVHALSKGRCRAYVTRMCATGTPGKAVGFALPTKTGPCPSSPVPDDGPPQKAGAHLPTQPWAPAFLDHCPPS</sequence>
<dbReference type="PANTHER" id="PTHR35526">
    <property type="entry name" value="ANTI-SIGMA-F FACTOR RSBW-RELATED"/>
    <property type="match status" value="1"/>
</dbReference>
<keyword evidence="4" id="KW-0067">ATP-binding</keyword>
<keyword evidence="4" id="KW-0547">Nucleotide-binding</keyword>
<keyword evidence="1" id="KW-0808">Transferase</keyword>
<name>A0ABW2SU58_9ACTN</name>
<evidence type="ECO:0000259" key="3">
    <source>
        <dbReference type="Pfam" id="PF13581"/>
    </source>
</evidence>
<dbReference type="Gene3D" id="3.30.565.10">
    <property type="entry name" value="Histidine kinase-like ATPase, C-terminal domain"/>
    <property type="match status" value="1"/>
</dbReference>
<proteinExistence type="predicted"/>
<dbReference type="Proteomes" id="UP001596514">
    <property type="component" value="Unassembled WGS sequence"/>
</dbReference>
<gene>
    <name evidence="4" type="ORF">ACFQVD_03400</name>
</gene>
<dbReference type="EMBL" id="JBHTEE010000001">
    <property type="protein sequence ID" value="MFC7599154.1"/>
    <property type="molecule type" value="Genomic_DNA"/>
</dbReference>
<protein>
    <submittedName>
        <fullName evidence="4">ATP-binding protein</fullName>
    </submittedName>
</protein>
<evidence type="ECO:0000313" key="4">
    <source>
        <dbReference type="EMBL" id="MFC7599154.1"/>
    </source>
</evidence>
<dbReference type="PANTHER" id="PTHR35526:SF3">
    <property type="entry name" value="ANTI-SIGMA-F FACTOR RSBW"/>
    <property type="match status" value="1"/>
</dbReference>
<keyword evidence="1" id="KW-0723">Serine/threonine-protein kinase</keyword>
<evidence type="ECO:0000313" key="5">
    <source>
        <dbReference type="Proteomes" id="UP001596514"/>
    </source>
</evidence>
<dbReference type="InterPro" id="IPR050267">
    <property type="entry name" value="Anti-sigma-factor_SerPK"/>
</dbReference>
<reference evidence="5" key="1">
    <citation type="journal article" date="2019" name="Int. J. Syst. Evol. Microbiol.">
        <title>The Global Catalogue of Microorganisms (GCM) 10K type strain sequencing project: providing services to taxonomists for standard genome sequencing and annotation.</title>
        <authorList>
            <consortium name="The Broad Institute Genomics Platform"/>
            <consortium name="The Broad Institute Genome Sequencing Center for Infectious Disease"/>
            <person name="Wu L."/>
            <person name="Ma J."/>
        </authorList>
    </citation>
    <scope>NUCLEOTIDE SEQUENCE [LARGE SCALE GENOMIC DNA]</scope>
    <source>
        <strain evidence="5">JCM 10083</strain>
    </source>
</reference>
<feature type="region of interest" description="Disordered" evidence="2">
    <location>
        <begin position="156"/>
        <end position="191"/>
    </location>
</feature>
<feature type="domain" description="Histidine kinase/HSP90-like ATPase" evidence="3">
    <location>
        <begin position="23"/>
        <end position="125"/>
    </location>
</feature>
<dbReference type="InterPro" id="IPR003594">
    <property type="entry name" value="HATPase_dom"/>
</dbReference>
<dbReference type="GO" id="GO:0005524">
    <property type="term" value="F:ATP binding"/>
    <property type="evidence" value="ECO:0007669"/>
    <property type="project" value="UniProtKB-KW"/>
</dbReference>